<name>A0A1M6TPA6_9FLAO</name>
<dbReference type="Proteomes" id="UP000184364">
    <property type="component" value="Unassembled WGS sequence"/>
</dbReference>
<evidence type="ECO:0008006" key="3">
    <source>
        <dbReference type="Google" id="ProtNLM"/>
    </source>
</evidence>
<dbReference type="GO" id="GO:0020037">
    <property type="term" value="F:heme binding"/>
    <property type="evidence" value="ECO:0007669"/>
    <property type="project" value="InterPro"/>
</dbReference>
<evidence type="ECO:0000313" key="1">
    <source>
        <dbReference type="EMBL" id="SHK58638.1"/>
    </source>
</evidence>
<dbReference type="GO" id="GO:0009055">
    <property type="term" value="F:electron transfer activity"/>
    <property type="evidence" value="ECO:0007669"/>
    <property type="project" value="InterPro"/>
</dbReference>
<reference evidence="2" key="1">
    <citation type="submission" date="2016-11" db="EMBL/GenBank/DDBJ databases">
        <authorList>
            <person name="Varghese N."/>
            <person name="Submissions S."/>
        </authorList>
    </citation>
    <scope>NUCLEOTIDE SEQUENCE [LARGE SCALE GENOMIC DNA]</scope>
    <source>
        <strain evidence="2">DSM 26899</strain>
    </source>
</reference>
<sequence length="102" mass="11159">MACESRTYEEISDNTPITGIVKYETDIKPIIETNCIGCHSPGGPASAYPLTNYNLVKAEIDNIVDRIQRPVGAVGRMPPGTSLSQSQINFFIKWKADGSIEN</sequence>
<dbReference type="STRING" id="1302687.SAMN05444267_1005155"/>
<dbReference type="SUPFAM" id="SSF46626">
    <property type="entry name" value="Cytochrome c"/>
    <property type="match status" value="1"/>
</dbReference>
<keyword evidence="2" id="KW-1185">Reference proteome</keyword>
<dbReference type="EMBL" id="FRAV01000005">
    <property type="protein sequence ID" value="SHK58638.1"/>
    <property type="molecule type" value="Genomic_DNA"/>
</dbReference>
<protein>
    <recommendedName>
        <fullName evidence="3">Cytochrome c domain-containing protein</fullName>
    </recommendedName>
</protein>
<accession>A0A1M6TPA6</accession>
<organism evidence="1 2">
    <name type="scientific">Chryseobacterium polytrichastri</name>
    <dbReference type="NCBI Taxonomy" id="1302687"/>
    <lineage>
        <taxon>Bacteria</taxon>
        <taxon>Pseudomonadati</taxon>
        <taxon>Bacteroidota</taxon>
        <taxon>Flavobacteriia</taxon>
        <taxon>Flavobacteriales</taxon>
        <taxon>Weeksellaceae</taxon>
        <taxon>Chryseobacterium group</taxon>
        <taxon>Chryseobacterium</taxon>
    </lineage>
</organism>
<proteinExistence type="predicted"/>
<dbReference type="InterPro" id="IPR036909">
    <property type="entry name" value="Cyt_c-like_dom_sf"/>
</dbReference>
<evidence type="ECO:0000313" key="2">
    <source>
        <dbReference type="Proteomes" id="UP000184364"/>
    </source>
</evidence>
<dbReference type="AlphaFoldDB" id="A0A1M6TPA6"/>
<gene>
    <name evidence="1" type="ORF">SAMN05444267_1005155</name>
</gene>